<dbReference type="Gramene" id="PRQ47147">
    <property type="protein sequence ID" value="PRQ47147"/>
    <property type="gene ID" value="RchiOBHm_Chr2g0096561"/>
</dbReference>
<keyword evidence="3" id="KW-1185">Reference proteome</keyword>
<gene>
    <name evidence="2" type="ORF">RchiOBHm_Chr2g0096561</name>
</gene>
<evidence type="ECO:0000313" key="3">
    <source>
        <dbReference type="Proteomes" id="UP000238479"/>
    </source>
</evidence>
<feature type="region of interest" description="Disordered" evidence="1">
    <location>
        <begin position="1"/>
        <end position="33"/>
    </location>
</feature>
<comment type="caution">
    <text evidence="2">The sequence shown here is derived from an EMBL/GenBank/DDBJ whole genome shotgun (WGS) entry which is preliminary data.</text>
</comment>
<dbReference type="AlphaFoldDB" id="A0A2P6RL59"/>
<dbReference type="Proteomes" id="UP000238479">
    <property type="component" value="Chromosome 2"/>
</dbReference>
<name>A0A2P6RL59_ROSCH</name>
<accession>A0A2P6RL59</accession>
<proteinExistence type="predicted"/>
<feature type="compositionally biased region" description="Basic and acidic residues" evidence="1">
    <location>
        <begin position="1"/>
        <end position="10"/>
    </location>
</feature>
<evidence type="ECO:0000313" key="2">
    <source>
        <dbReference type="EMBL" id="PRQ47147.1"/>
    </source>
</evidence>
<dbReference type="EMBL" id="PDCK01000040">
    <property type="protein sequence ID" value="PRQ47147.1"/>
    <property type="molecule type" value="Genomic_DNA"/>
</dbReference>
<sequence length="51" mass="5318">MARAKKEVARPHPTASGLEDCSTATSPSTKGKGKAAVVFSNVFNTSRLVVN</sequence>
<evidence type="ECO:0000256" key="1">
    <source>
        <dbReference type="SAM" id="MobiDB-lite"/>
    </source>
</evidence>
<protein>
    <submittedName>
        <fullName evidence="2">Uncharacterized protein</fullName>
    </submittedName>
</protein>
<reference evidence="2 3" key="1">
    <citation type="journal article" date="2018" name="Nat. Genet.">
        <title>The Rosa genome provides new insights in the design of modern roses.</title>
        <authorList>
            <person name="Bendahmane M."/>
        </authorList>
    </citation>
    <scope>NUCLEOTIDE SEQUENCE [LARGE SCALE GENOMIC DNA]</scope>
    <source>
        <strain evidence="3">cv. Old Blush</strain>
    </source>
</reference>
<organism evidence="2 3">
    <name type="scientific">Rosa chinensis</name>
    <name type="common">China rose</name>
    <dbReference type="NCBI Taxonomy" id="74649"/>
    <lineage>
        <taxon>Eukaryota</taxon>
        <taxon>Viridiplantae</taxon>
        <taxon>Streptophyta</taxon>
        <taxon>Embryophyta</taxon>
        <taxon>Tracheophyta</taxon>
        <taxon>Spermatophyta</taxon>
        <taxon>Magnoliopsida</taxon>
        <taxon>eudicotyledons</taxon>
        <taxon>Gunneridae</taxon>
        <taxon>Pentapetalae</taxon>
        <taxon>rosids</taxon>
        <taxon>fabids</taxon>
        <taxon>Rosales</taxon>
        <taxon>Rosaceae</taxon>
        <taxon>Rosoideae</taxon>
        <taxon>Rosoideae incertae sedis</taxon>
        <taxon>Rosa</taxon>
    </lineage>
</organism>